<feature type="region of interest" description="Disordered" evidence="1">
    <location>
        <begin position="25"/>
        <end position="55"/>
    </location>
</feature>
<gene>
    <name evidence="2" type="ORF">HAX54_004743</name>
</gene>
<feature type="compositionally biased region" description="Basic and acidic residues" evidence="1">
    <location>
        <begin position="39"/>
        <end position="55"/>
    </location>
</feature>
<feature type="non-terminal residue" evidence="2">
    <location>
        <position position="1"/>
    </location>
</feature>
<organism evidence="2 3">
    <name type="scientific">Datura stramonium</name>
    <name type="common">Jimsonweed</name>
    <name type="synonym">Common thornapple</name>
    <dbReference type="NCBI Taxonomy" id="4076"/>
    <lineage>
        <taxon>Eukaryota</taxon>
        <taxon>Viridiplantae</taxon>
        <taxon>Streptophyta</taxon>
        <taxon>Embryophyta</taxon>
        <taxon>Tracheophyta</taxon>
        <taxon>Spermatophyta</taxon>
        <taxon>Magnoliopsida</taxon>
        <taxon>eudicotyledons</taxon>
        <taxon>Gunneridae</taxon>
        <taxon>Pentapetalae</taxon>
        <taxon>asterids</taxon>
        <taxon>lamiids</taxon>
        <taxon>Solanales</taxon>
        <taxon>Solanaceae</taxon>
        <taxon>Solanoideae</taxon>
        <taxon>Datureae</taxon>
        <taxon>Datura</taxon>
    </lineage>
</organism>
<dbReference type="EMBL" id="JACEIK010012208">
    <property type="protein sequence ID" value="MCE3216080.1"/>
    <property type="molecule type" value="Genomic_DNA"/>
</dbReference>
<keyword evidence="3" id="KW-1185">Reference proteome</keyword>
<sequence length="55" mass="6340">DKKVEDVALELEHTVRDYVEQEIPAKSRKPVNDEDILVDAEKSTNMENKEKGKDI</sequence>
<accession>A0ABS8WVH5</accession>
<reference evidence="2 3" key="1">
    <citation type="journal article" date="2021" name="BMC Genomics">
        <title>Datura genome reveals duplications of psychoactive alkaloid biosynthetic genes and high mutation rate following tissue culture.</title>
        <authorList>
            <person name="Rajewski A."/>
            <person name="Carter-House D."/>
            <person name="Stajich J."/>
            <person name="Litt A."/>
        </authorList>
    </citation>
    <scope>NUCLEOTIDE SEQUENCE [LARGE SCALE GENOMIC DNA]</scope>
    <source>
        <strain evidence="2">AR-01</strain>
    </source>
</reference>
<evidence type="ECO:0000313" key="3">
    <source>
        <dbReference type="Proteomes" id="UP000823775"/>
    </source>
</evidence>
<feature type="non-terminal residue" evidence="2">
    <location>
        <position position="55"/>
    </location>
</feature>
<comment type="caution">
    <text evidence="2">The sequence shown here is derived from an EMBL/GenBank/DDBJ whole genome shotgun (WGS) entry which is preliminary data.</text>
</comment>
<proteinExistence type="predicted"/>
<evidence type="ECO:0000256" key="1">
    <source>
        <dbReference type="SAM" id="MobiDB-lite"/>
    </source>
</evidence>
<evidence type="ECO:0000313" key="2">
    <source>
        <dbReference type="EMBL" id="MCE3216080.1"/>
    </source>
</evidence>
<dbReference type="Proteomes" id="UP000823775">
    <property type="component" value="Unassembled WGS sequence"/>
</dbReference>
<name>A0ABS8WVH5_DATST</name>
<protein>
    <submittedName>
        <fullName evidence="2">Uncharacterized protein</fullName>
    </submittedName>
</protein>